<evidence type="ECO:0000259" key="5">
    <source>
        <dbReference type="PROSITE" id="PS50122"/>
    </source>
</evidence>
<keyword evidence="1 4" id="KW-0378">Hydrolase</keyword>
<feature type="active site" evidence="4">
    <location>
        <position position="38"/>
    </location>
</feature>
<evidence type="ECO:0000313" key="7">
    <source>
        <dbReference type="Proteomes" id="UP000660885"/>
    </source>
</evidence>
<dbReference type="InterPro" id="IPR035909">
    <property type="entry name" value="CheB_C"/>
</dbReference>
<reference evidence="6 7" key="1">
    <citation type="submission" date="2021-01" db="EMBL/GenBank/DDBJ databases">
        <title>Belnapia mucosa sp. nov. and Belnapia arida sp. nov., isolated from the Tabernas Desert (Almeria, Spain).</title>
        <authorList>
            <person name="Molina-Menor E."/>
            <person name="Vidal-Verdu A."/>
            <person name="Calonge A."/>
            <person name="Satari L."/>
            <person name="Pereto J."/>
            <person name="Porcar M."/>
        </authorList>
    </citation>
    <scope>NUCLEOTIDE SEQUENCE [LARGE SCALE GENOMIC DNA]</scope>
    <source>
        <strain evidence="6 7">T18</strain>
    </source>
</reference>
<comment type="catalytic activity">
    <reaction evidence="3">
        <text>[protein]-L-glutamate 5-O-methyl ester + H2O = L-glutamyl-[protein] + methanol + H(+)</text>
        <dbReference type="Rhea" id="RHEA:23236"/>
        <dbReference type="Rhea" id="RHEA-COMP:10208"/>
        <dbReference type="Rhea" id="RHEA-COMP:10311"/>
        <dbReference type="ChEBI" id="CHEBI:15377"/>
        <dbReference type="ChEBI" id="CHEBI:15378"/>
        <dbReference type="ChEBI" id="CHEBI:17790"/>
        <dbReference type="ChEBI" id="CHEBI:29973"/>
        <dbReference type="ChEBI" id="CHEBI:82795"/>
        <dbReference type="EC" id="3.1.1.61"/>
    </reaction>
</comment>
<feature type="domain" description="CheB-type methylesterase" evidence="5">
    <location>
        <begin position="1"/>
        <end position="166"/>
    </location>
</feature>
<dbReference type="Gene3D" id="3.40.50.180">
    <property type="entry name" value="Methylesterase CheB, C-terminal domain"/>
    <property type="match status" value="1"/>
</dbReference>
<dbReference type="RefSeq" id="WP_202833122.1">
    <property type="nucleotide sequence ID" value="NZ_JAETWB010000009.1"/>
</dbReference>
<dbReference type="CDD" id="cd16433">
    <property type="entry name" value="CheB"/>
    <property type="match status" value="1"/>
</dbReference>
<dbReference type="PIRSF" id="PIRSF036461">
    <property type="entry name" value="Chmtx_methlestr"/>
    <property type="match status" value="1"/>
</dbReference>
<dbReference type="SUPFAM" id="SSF52738">
    <property type="entry name" value="Methylesterase CheB, C-terminal domain"/>
    <property type="match status" value="1"/>
</dbReference>
<gene>
    <name evidence="6" type="ORF">JMJ56_17835</name>
</gene>
<dbReference type="PANTHER" id="PTHR42872:SF6">
    <property type="entry name" value="PROTEIN-GLUTAMATE METHYLESTERASE_PROTEIN-GLUTAMINE GLUTAMINASE"/>
    <property type="match status" value="1"/>
</dbReference>
<protein>
    <recommendedName>
        <fullName evidence="2">protein-glutamate methylesterase</fullName>
        <ecNumber evidence="2">3.1.1.61</ecNumber>
    </recommendedName>
</protein>
<keyword evidence="7" id="KW-1185">Reference proteome</keyword>
<evidence type="ECO:0000256" key="1">
    <source>
        <dbReference type="ARBA" id="ARBA00022801"/>
    </source>
</evidence>
<sequence length="340" mass="35652">MGHDIIVVGASAGGVEALQRLSAGLSPELPAAVLIVQHVSPRARSVLPELLARAGPMPVAHALDGEPILPGRAYVAPPDHHLLVAPGGQHLLLRRGPLENRTRPAVDALFRSAAVTCGPRVIGVVLTGTLDDGTAGLVAVKRCGGISVVQDPADAVWPDMPRNALNGDSPDHSAPMALMVPLLDRLARSPAGPAIPIPLDLQIEARIARQELAAMGQDLVGLPSQISCPDCGGVLNEVREEKLIRFRCQIGHAYGAESLAAAQADGLENAMAVAARTHRDRLVLFRRMETSAAERGMTYSAARWHQAALEAERSADLIADAIKTMRIGNLPAGPPGDSIV</sequence>
<dbReference type="EMBL" id="JAETWB010000009">
    <property type="protein sequence ID" value="MBL6079883.1"/>
    <property type="molecule type" value="Genomic_DNA"/>
</dbReference>
<evidence type="ECO:0000256" key="4">
    <source>
        <dbReference type="PROSITE-ProRule" id="PRU00050"/>
    </source>
</evidence>
<dbReference type="EC" id="3.1.1.61" evidence="2"/>
<evidence type="ECO:0000313" key="6">
    <source>
        <dbReference type="EMBL" id="MBL6079883.1"/>
    </source>
</evidence>
<dbReference type="PANTHER" id="PTHR42872">
    <property type="entry name" value="PROTEIN-GLUTAMATE METHYLESTERASE/PROTEIN-GLUTAMINE GLUTAMINASE"/>
    <property type="match status" value="1"/>
</dbReference>
<dbReference type="InterPro" id="IPR011247">
    <property type="entry name" value="Chemotax_prot-Glu_Me-esterase"/>
</dbReference>
<keyword evidence="4" id="KW-0145">Chemotaxis</keyword>
<dbReference type="InterPro" id="IPR000673">
    <property type="entry name" value="Sig_transdc_resp-reg_Me-estase"/>
</dbReference>
<dbReference type="PROSITE" id="PS50122">
    <property type="entry name" value="CHEB"/>
    <property type="match status" value="1"/>
</dbReference>
<evidence type="ECO:0000256" key="3">
    <source>
        <dbReference type="ARBA" id="ARBA00048267"/>
    </source>
</evidence>
<proteinExistence type="predicted"/>
<comment type="caution">
    <text evidence="6">The sequence shown here is derived from an EMBL/GenBank/DDBJ whole genome shotgun (WGS) entry which is preliminary data.</text>
</comment>
<organism evidence="6 7">
    <name type="scientific">Belnapia arida</name>
    <dbReference type="NCBI Taxonomy" id="2804533"/>
    <lineage>
        <taxon>Bacteria</taxon>
        <taxon>Pseudomonadati</taxon>
        <taxon>Pseudomonadota</taxon>
        <taxon>Alphaproteobacteria</taxon>
        <taxon>Acetobacterales</taxon>
        <taxon>Roseomonadaceae</taxon>
        <taxon>Belnapia</taxon>
    </lineage>
</organism>
<evidence type="ECO:0000256" key="2">
    <source>
        <dbReference type="ARBA" id="ARBA00039140"/>
    </source>
</evidence>
<dbReference type="Proteomes" id="UP000660885">
    <property type="component" value="Unassembled WGS sequence"/>
</dbReference>
<feature type="active site" evidence="4">
    <location>
        <position position="11"/>
    </location>
</feature>
<dbReference type="Pfam" id="PF01339">
    <property type="entry name" value="CheB_methylest"/>
    <property type="match status" value="1"/>
</dbReference>
<accession>A0ABS1U5E7</accession>
<name>A0ABS1U5E7_9PROT</name>
<feature type="active site" evidence="4">
    <location>
        <position position="132"/>
    </location>
</feature>